<sequence>MTDASQRWDRPFADESGWRPGRFHPGRIVLLVVTFLIWWPIGFATLIYLIWSGRMDCGGTSPRFERKLNRMQERVDRMRAKMCGGNGGGIWSGVWRGDSSNGAWGSPSGNRAFDEYKAETLRRLEEEQTDFRDFLERLRQAKDKAEFDQFMEQRRRPAEPRPETDRGPVV</sequence>
<dbReference type="Proteomes" id="UP000065734">
    <property type="component" value="Chromosome I"/>
</dbReference>
<keyword evidence="2" id="KW-1133">Transmembrane helix</keyword>
<evidence type="ECO:0000256" key="1">
    <source>
        <dbReference type="SAM" id="MobiDB-lite"/>
    </source>
</evidence>
<protein>
    <recommendedName>
        <fullName evidence="6">DUF2852 domain-containing protein</fullName>
    </recommendedName>
</protein>
<keyword evidence="2" id="KW-0812">Transmembrane</keyword>
<dbReference type="InterPro" id="IPR021273">
    <property type="entry name" value="DUF2852"/>
</dbReference>
<reference evidence="5" key="3">
    <citation type="journal article" date="2016" name="Genome Announc.">
        <title>Revised genome sequence of the purple photosynthetic bacterium Blastochloris viridis.</title>
        <authorList>
            <person name="Liu L.N."/>
            <person name="Faulkner M."/>
            <person name="Liu X."/>
            <person name="Huang F."/>
            <person name="Darby A.C."/>
            <person name="Hall N."/>
        </authorList>
    </citation>
    <scope>NUCLEOTIDE SEQUENCE [LARGE SCALE GENOMIC DNA]</scope>
    <source>
        <strain evidence="5">ATCC 19567 / DSM 133 / F</strain>
    </source>
</reference>
<dbReference type="OrthoDB" id="9806878at2"/>
<evidence type="ECO:0000313" key="5">
    <source>
        <dbReference type="Proteomes" id="UP000065734"/>
    </source>
</evidence>
<evidence type="ECO:0000313" key="3">
    <source>
        <dbReference type="EMBL" id="BAR99370.1"/>
    </source>
</evidence>
<dbReference type="Pfam" id="PF11014">
    <property type="entry name" value="DUF2852"/>
    <property type="match status" value="1"/>
</dbReference>
<feature type="region of interest" description="Disordered" evidence="1">
    <location>
        <begin position="145"/>
        <end position="170"/>
    </location>
</feature>
<evidence type="ECO:0000256" key="2">
    <source>
        <dbReference type="SAM" id="Phobius"/>
    </source>
</evidence>
<proteinExistence type="predicted"/>
<dbReference type="KEGG" id="bvr:BVIR_2905"/>
<dbReference type="RefSeq" id="WP_055038230.1">
    <property type="nucleotide sequence ID" value="NZ_AP014854.2"/>
</dbReference>
<evidence type="ECO:0008006" key="6">
    <source>
        <dbReference type="Google" id="ProtNLM"/>
    </source>
</evidence>
<keyword evidence="5" id="KW-1185">Reference proteome</keyword>
<dbReference type="PATRIC" id="fig|1079.6.peg.3052"/>
<feature type="transmembrane region" description="Helical" evidence="2">
    <location>
        <begin position="28"/>
        <end position="51"/>
    </location>
</feature>
<evidence type="ECO:0000313" key="4">
    <source>
        <dbReference type="EMBL" id="CUU43331.1"/>
    </source>
</evidence>
<dbReference type="EMBL" id="AP014854">
    <property type="protein sequence ID" value="BAR99370.1"/>
    <property type="molecule type" value="Genomic_DNA"/>
</dbReference>
<dbReference type="AlphaFoldDB" id="A0A0H5BB02"/>
<dbReference type="EMBL" id="LN907867">
    <property type="protein sequence ID" value="CUU43331.1"/>
    <property type="molecule type" value="Genomic_DNA"/>
</dbReference>
<name>A0A0H5BB02_BLAVI</name>
<gene>
    <name evidence="3" type="ORF">BV133_1777</name>
    <name evidence="4" type="ORF">BVIRIDIS_23500</name>
</gene>
<reference evidence="4" key="2">
    <citation type="submission" date="2015-11" db="EMBL/GenBank/DDBJ databases">
        <authorList>
            <person name="Zhang Y."/>
            <person name="Guo Z."/>
        </authorList>
    </citation>
    <scope>NUCLEOTIDE SEQUENCE</scope>
    <source>
        <strain evidence="4">1</strain>
    </source>
</reference>
<keyword evidence="2" id="KW-0472">Membrane</keyword>
<accession>A0A0H5BB02</accession>
<reference evidence="3" key="1">
    <citation type="journal article" date="2015" name="Genome Announc.">
        <title>Complete Genome Sequence of the Bacteriochlorophyll b-Producing Photosynthetic Bacterium Blastochloris viridis.</title>
        <authorList>
            <person name="Tsukatani Y."/>
            <person name="Hirose Y."/>
            <person name="Harada J."/>
            <person name="Misawa N."/>
            <person name="Mori K."/>
            <person name="Inoue K."/>
            <person name="Tamiaki H."/>
        </authorList>
    </citation>
    <scope>NUCLEOTIDE SEQUENCE [LARGE SCALE GENOMIC DNA]</scope>
    <source>
        <strain evidence="3">DSM 133</strain>
    </source>
</reference>
<dbReference type="STRING" id="1079.BVIR_2905"/>
<organism evidence="4 5">
    <name type="scientific">Blastochloris viridis</name>
    <name type="common">Rhodopseudomonas viridis</name>
    <dbReference type="NCBI Taxonomy" id="1079"/>
    <lineage>
        <taxon>Bacteria</taxon>
        <taxon>Pseudomonadati</taxon>
        <taxon>Pseudomonadota</taxon>
        <taxon>Alphaproteobacteria</taxon>
        <taxon>Hyphomicrobiales</taxon>
        <taxon>Blastochloridaceae</taxon>
        <taxon>Blastochloris</taxon>
    </lineage>
</organism>